<sequence length="399" mass="43299">MDTETTHFLFSPSATYPRPVACLIDRDARIVHAWSSDLDQPAPQTRPPGYLRGWNHVELGADGALYATVPLHSLLKLAPDSTPIWRVELPVHHDLHVTDTGTVYVLTEQPRLVEGSGRAFVLLDNAITVIDDTGAPKATFSLFDLLTSDRVLSALISSHIERRRRSPHHPAALATYHDLAAAGALRAGRAASRLLRDLPDSPTDLLHANTIEVLGAHPAGLWGAGDVLVSMRELDTIAVLDLAAGAVRWWWGPGELSGQHQPTLLPNANLLVFDNGQRHGYSRVLELDPVDHTIVWQHRADPPQNLFCPLAGGAEPLPGGNIVISDAQNGRALEVTRDGDTVWQVVTLTTTGERAQFYRMAAVTGQRAAAMTGPAEHPATAAARDLLRCELLDPVRTSR</sequence>
<dbReference type="RefSeq" id="WP_280302080.1">
    <property type="nucleotide sequence ID" value="NZ_JBIAMX010000025.1"/>
</dbReference>
<organism evidence="1 2">
    <name type="scientific">Nocardia thailandica</name>
    <dbReference type="NCBI Taxonomy" id="257275"/>
    <lineage>
        <taxon>Bacteria</taxon>
        <taxon>Bacillati</taxon>
        <taxon>Actinomycetota</taxon>
        <taxon>Actinomycetes</taxon>
        <taxon>Mycobacteriales</taxon>
        <taxon>Nocardiaceae</taxon>
        <taxon>Nocardia</taxon>
    </lineage>
</organism>
<dbReference type="SUPFAM" id="SSF75011">
    <property type="entry name" value="3-carboxy-cis,cis-mucoante lactonizing enzyme"/>
    <property type="match status" value="1"/>
</dbReference>
<gene>
    <name evidence="1" type="ORF">ACFYTF_28165</name>
</gene>
<proteinExistence type="predicted"/>
<dbReference type="Proteomes" id="UP001601444">
    <property type="component" value="Unassembled WGS sequence"/>
</dbReference>
<evidence type="ECO:0000313" key="1">
    <source>
        <dbReference type="EMBL" id="MFF0546717.1"/>
    </source>
</evidence>
<comment type="caution">
    <text evidence="1">The sequence shown here is derived from an EMBL/GenBank/DDBJ whole genome shotgun (WGS) entry which is preliminary data.</text>
</comment>
<keyword evidence="2" id="KW-1185">Reference proteome</keyword>
<dbReference type="Pfam" id="PF14269">
    <property type="entry name" value="Arylsulfotran_2"/>
    <property type="match status" value="1"/>
</dbReference>
<dbReference type="PANTHER" id="PTHR35340">
    <property type="entry name" value="PQQ ENZYME REPEAT PROTEIN-RELATED"/>
    <property type="match status" value="1"/>
</dbReference>
<dbReference type="Gene3D" id="2.130.10.10">
    <property type="entry name" value="YVTN repeat-like/Quinoprotein amine dehydrogenase"/>
    <property type="match status" value="1"/>
</dbReference>
<dbReference type="EMBL" id="JBIAMX010000025">
    <property type="protein sequence ID" value="MFF0546717.1"/>
    <property type="molecule type" value="Genomic_DNA"/>
</dbReference>
<evidence type="ECO:0000313" key="2">
    <source>
        <dbReference type="Proteomes" id="UP001601444"/>
    </source>
</evidence>
<dbReference type="InterPro" id="IPR015943">
    <property type="entry name" value="WD40/YVTN_repeat-like_dom_sf"/>
</dbReference>
<dbReference type="PANTHER" id="PTHR35340:SF5">
    <property type="entry name" value="ASST-DOMAIN-CONTAINING PROTEIN"/>
    <property type="match status" value="1"/>
</dbReference>
<name>A0ABW6PWE1_9NOCA</name>
<protein>
    <submittedName>
        <fullName evidence="1">Arylsulfotransferase family protein</fullName>
    </submittedName>
</protein>
<dbReference type="InterPro" id="IPR053143">
    <property type="entry name" value="Arylsulfate_ST"/>
</dbReference>
<reference evidence="1 2" key="1">
    <citation type="submission" date="2024-10" db="EMBL/GenBank/DDBJ databases">
        <title>The Natural Products Discovery Center: Release of the First 8490 Sequenced Strains for Exploring Actinobacteria Biosynthetic Diversity.</title>
        <authorList>
            <person name="Kalkreuter E."/>
            <person name="Kautsar S.A."/>
            <person name="Yang D."/>
            <person name="Bader C.D."/>
            <person name="Teijaro C.N."/>
            <person name="Fluegel L."/>
            <person name="Davis C.M."/>
            <person name="Simpson J.R."/>
            <person name="Lauterbach L."/>
            <person name="Steele A.D."/>
            <person name="Gui C."/>
            <person name="Meng S."/>
            <person name="Li G."/>
            <person name="Viehrig K."/>
            <person name="Ye F."/>
            <person name="Su P."/>
            <person name="Kiefer A.F."/>
            <person name="Nichols A."/>
            <person name="Cepeda A.J."/>
            <person name="Yan W."/>
            <person name="Fan B."/>
            <person name="Jiang Y."/>
            <person name="Adhikari A."/>
            <person name="Zheng C.-J."/>
            <person name="Schuster L."/>
            <person name="Cowan T.M."/>
            <person name="Smanski M.J."/>
            <person name="Chevrette M.G."/>
            <person name="De Carvalho L.P.S."/>
            <person name="Shen B."/>
        </authorList>
    </citation>
    <scope>NUCLEOTIDE SEQUENCE [LARGE SCALE GENOMIC DNA]</scope>
    <source>
        <strain evidence="1 2">NPDC004045</strain>
    </source>
</reference>
<dbReference type="InterPro" id="IPR039535">
    <property type="entry name" value="ASST-like"/>
</dbReference>
<accession>A0ABW6PWE1</accession>